<evidence type="ECO:0000256" key="2">
    <source>
        <dbReference type="ARBA" id="ARBA00022525"/>
    </source>
</evidence>
<keyword evidence="5" id="KW-1185">Reference proteome</keyword>
<dbReference type="PROSITE" id="PS01009">
    <property type="entry name" value="CRISP_1"/>
    <property type="match status" value="1"/>
</dbReference>
<comment type="subcellular location">
    <subcellularLocation>
        <location evidence="1">Secreted</location>
    </subcellularLocation>
</comment>
<evidence type="ECO:0000256" key="1">
    <source>
        <dbReference type="ARBA" id="ARBA00004613"/>
    </source>
</evidence>
<keyword evidence="2" id="KW-0964">Secreted</keyword>
<dbReference type="PRINTS" id="PR00837">
    <property type="entry name" value="V5TPXLIKE"/>
</dbReference>
<dbReference type="EnsemblMetazoa" id="AALFPA23_019107.R28112">
    <property type="protein sequence ID" value="AALFPA23_019107.P28112"/>
    <property type="gene ID" value="AALFPA23_019107"/>
</dbReference>
<dbReference type="RefSeq" id="XP_019932531.3">
    <property type="nucleotide sequence ID" value="XM_020076972.3"/>
</dbReference>
<dbReference type="SMART" id="SM00198">
    <property type="entry name" value="SCP"/>
    <property type="match status" value="1"/>
</dbReference>
<reference evidence="5" key="1">
    <citation type="journal article" date="2015" name="Proc. Natl. Acad. Sci. U.S.A.">
        <title>Genome sequence of the Asian Tiger mosquito, Aedes albopictus, reveals insights into its biology, genetics, and evolution.</title>
        <authorList>
            <person name="Chen X.G."/>
            <person name="Jiang X."/>
            <person name="Gu J."/>
            <person name="Xu M."/>
            <person name="Wu Y."/>
            <person name="Deng Y."/>
            <person name="Zhang C."/>
            <person name="Bonizzoni M."/>
            <person name="Dermauw W."/>
            <person name="Vontas J."/>
            <person name="Armbruster P."/>
            <person name="Huang X."/>
            <person name="Yang Y."/>
            <person name="Zhang H."/>
            <person name="He W."/>
            <person name="Peng H."/>
            <person name="Liu Y."/>
            <person name="Wu K."/>
            <person name="Chen J."/>
            <person name="Lirakis M."/>
            <person name="Topalis P."/>
            <person name="Van Leeuwen T."/>
            <person name="Hall A.B."/>
            <person name="Jiang X."/>
            <person name="Thorpe C."/>
            <person name="Mueller R.L."/>
            <person name="Sun C."/>
            <person name="Waterhouse R.M."/>
            <person name="Yan G."/>
            <person name="Tu Z.J."/>
            <person name="Fang X."/>
            <person name="James A.A."/>
        </authorList>
    </citation>
    <scope>NUCLEOTIDE SEQUENCE [LARGE SCALE GENOMIC DNA]</scope>
    <source>
        <strain evidence="5">Foshan</strain>
    </source>
</reference>
<evidence type="ECO:0000313" key="4">
    <source>
        <dbReference type="EnsemblMetazoa" id="AALFPA23_019107.P28112"/>
    </source>
</evidence>
<reference evidence="4" key="2">
    <citation type="submission" date="2025-05" db="UniProtKB">
        <authorList>
            <consortium name="EnsemblMetazoa"/>
        </authorList>
    </citation>
    <scope>IDENTIFICATION</scope>
    <source>
        <strain evidence="4">Foshan</strain>
    </source>
</reference>
<dbReference type="InterPro" id="IPR035940">
    <property type="entry name" value="CAP_sf"/>
</dbReference>
<dbReference type="InterPro" id="IPR002413">
    <property type="entry name" value="V5_allergen-like"/>
</dbReference>
<dbReference type="Proteomes" id="UP000069940">
    <property type="component" value="Unassembled WGS sequence"/>
</dbReference>
<dbReference type="PANTHER" id="PTHR10334">
    <property type="entry name" value="CYSTEINE-RICH SECRETORY PROTEIN-RELATED"/>
    <property type="match status" value="1"/>
</dbReference>
<dbReference type="PRINTS" id="PR00838">
    <property type="entry name" value="V5ALLERGEN"/>
</dbReference>
<dbReference type="InterPro" id="IPR034113">
    <property type="entry name" value="SCP_GAPR1-like"/>
</dbReference>
<dbReference type="PROSITE" id="PS01010">
    <property type="entry name" value="CRISP_2"/>
    <property type="match status" value="1"/>
</dbReference>
<organism evidence="4 5">
    <name type="scientific">Aedes albopictus</name>
    <name type="common">Asian tiger mosquito</name>
    <name type="synonym">Stegomyia albopicta</name>
    <dbReference type="NCBI Taxonomy" id="7160"/>
    <lineage>
        <taxon>Eukaryota</taxon>
        <taxon>Metazoa</taxon>
        <taxon>Ecdysozoa</taxon>
        <taxon>Arthropoda</taxon>
        <taxon>Hexapoda</taxon>
        <taxon>Insecta</taxon>
        <taxon>Pterygota</taxon>
        <taxon>Neoptera</taxon>
        <taxon>Endopterygota</taxon>
        <taxon>Diptera</taxon>
        <taxon>Nematocera</taxon>
        <taxon>Culicoidea</taxon>
        <taxon>Culicidae</taxon>
        <taxon>Culicinae</taxon>
        <taxon>Aedini</taxon>
        <taxon>Aedes</taxon>
        <taxon>Stegomyia</taxon>
    </lineage>
</organism>
<dbReference type="GeneID" id="109622580"/>
<dbReference type="Pfam" id="PF00188">
    <property type="entry name" value="CAP"/>
    <property type="match status" value="1"/>
</dbReference>
<feature type="domain" description="SCP" evidence="3">
    <location>
        <begin position="38"/>
        <end position="171"/>
    </location>
</feature>
<name>A0ABM1ZJM6_AEDAL</name>
<accession>A0ABM1ZJM6</accession>
<sequence length="180" mass="20343">MGVCSSVYERAEAGANNRIVVNRSIQSIEVSNVTDSTTFATAVLTEHNRLRTRHSASPLKLNPDISRYAQEWAADISSRNVMQHRSNNRYGENLYACFGKPNLTGEEVVRSWYDEIKDYRFGEVNPNNFSKVGHFTQVVWKNTKELGVGFARNGNTIFVVCNYDPPGNFNGQYPVNVTRN</sequence>
<protein>
    <recommendedName>
        <fullName evidence="3">SCP domain-containing protein</fullName>
    </recommendedName>
</protein>
<evidence type="ECO:0000313" key="5">
    <source>
        <dbReference type="Proteomes" id="UP000069940"/>
    </source>
</evidence>
<dbReference type="CDD" id="cd05382">
    <property type="entry name" value="CAP_GAPR1-like"/>
    <property type="match status" value="1"/>
</dbReference>
<dbReference type="InterPro" id="IPR018244">
    <property type="entry name" value="Allrgn_V5/Tpx1_CS"/>
</dbReference>
<dbReference type="Gene3D" id="3.40.33.10">
    <property type="entry name" value="CAP"/>
    <property type="match status" value="1"/>
</dbReference>
<dbReference type="InterPro" id="IPR014044">
    <property type="entry name" value="CAP_dom"/>
</dbReference>
<dbReference type="InterPro" id="IPR001283">
    <property type="entry name" value="CRISP-related"/>
</dbReference>
<proteinExistence type="predicted"/>
<dbReference type="SUPFAM" id="SSF55797">
    <property type="entry name" value="PR-1-like"/>
    <property type="match status" value="1"/>
</dbReference>
<evidence type="ECO:0000259" key="3">
    <source>
        <dbReference type="SMART" id="SM00198"/>
    </source>
</evidence>